<accession>A0A8H7LCX3</accession>
<dbReference type="GO" id="GO:0016024">
    <property type="term" value="P:CDP-diacylglycerol biosynthetic process"/>
    <property type="evidence" value="ECO:0007669"/>
    <property type="project" value="UniProtKB-UniPathway"/>
</dbReference>
<gene>
    <name evidence="19" type="ORF">HF325_002498</name>
</gene>
<dbReference type="UniPathway" id="UPA00557">
    <property type="reaction ID" value="UER00614"/>
</dbReference>
<evidence type="ECO:0000256" key="13">
    <source>
        <dbReference type="ARBA" id="ARBA00023098"/>
    </source>
</evidence>
<keyword evidence="11" id="KW-0999">Mitochondrion inner membrane</keyword>
<evidence type="ECO:0000256" key="7">
    <source>
        <dbReference type="ARBA" id="ARBA00018337"/>
    </source>
</evidence>
<keyword evidence="16" id="KW-0594">Phospholipid biosynthesis</keyword>
<comment type="pathway">
    <text evidence="4">Lipid metabolism.</text>
</comment>
<dbReference type="PIRSF" id="PIRSF028840">
    <property type="entry name" value="Mmp37"/>
    <property type="match status" value="1"/>
</dbReference>
<dbReference type="PANTHER" id="PTHR13619:SF0">
    <property type="entry name" value="PHOSPHATIDATE CYTIDYLYLTRANSFERASE, MITOCHONDRIAL"/>
    <property type="match status" value="1"/>
</dbReference>
<keyword evidence="14" id="KW-0496">Mitochondrion</keyword>
<comment type="similarity">
    <text evidence="5">Belongs to the TAM41 family.</text>
</comment>
<comment type="caution">
    <text evidence="19">The sequence shown here is derived from an EMBL/GenBank/DDBJ whole genome shotgun (WGS) entry which is preliminary data.</text>
</comment>
<dbReference type="GO" id="GO:0004605">
    <property type="term" value="F:phosphatidate cytidylyltransferase activity"/>
    <property type="evidence" value="ECO:0007669"/>
    <property type="project" value="UniProtKB-EC"/>
</dbReference>
<dbReference type="InterPro" id="IPR015222">
    <property type="entry name" value="Tam41"/>
</dbReference>
<comment type="pathway">
    <text evidence="3">Phospholipid metabolism; CDP-diacylglycerol biosynthesis; CDP-diacylglycerol from sn-glycerol 3-phosphate: step 3/3.</text>
</comment>
<evidence type="ECO:0000256" key="3">
    <source>
        <dbReference type="ARBA" id="ARBA00005119"/>
    </source>
</evidence>
<evidence type="ECO:0000256" key="15">
    <source>
        <dbReference type="ARBA" id="ARBA00023136"/>
    </source>
</evidence>
<evidence type="ECO:0000256" key="6">
    <source>
        <dbReference type="ARBA" id="ARBA00012487"/>
    </source>
</evidence>
<dbReference type="OrthoDB" id="341477at2759"/>
<protein>
    <recommendedName>
        <fullName evidence="7">Phosphatidate cytidylyltransferase, mitochondrial</fullName>
        <ecNumber evidence="6">2.7.7.41</ecNumber>
    </recommendedName>
    <alternativeName>
        <fullName evidence="18">CDP-diacylglycerol synthase</fullName>
    </alternativeName>
</protein>
<keyword evidence="8" id="KW-0444">Lipid biosynthesis</keyword>
<name>A0A8H7LCX3_9ASCO</name>
<evidence type="ECO:0000256" key="12">
    <source>
        <dbReference type="ARBA" id="ARBA00022842"/>
    </source>
</evidence>
<sequence length="363" mass="40420">MSDNILTNLQRQFRSSGLQYSFGYGLGVLAQSGYEISKSRKPQLDVIHIVDKPVEFHRQNAARFPKHYSSVIRLGDSALGWIQNFGAGVYFNPYVSMSDGSGGESVVKYGIISSQKALMDLREWTTLYIAGRLQKPVKHLFHLNDALKLANEYNLECALNLSLLIILSRQGSNFISCSQLFNQVALISYMGDPRMIIGGENPNKVQNIVKKQLPFFKSLYREALEKAISKGYVVEAKGFYCATLGINSAVRLVADLPKTYKKRFLNTFKDKHGRVLEQDMVLLNFLAGKTLENYDSSSLPADLNCSYIETVLHDSLSKRALVATILGIIAYPAFAQSMKGILTAGVTKSAKYAWEKKLKSLGS</sequence>
<evidence type="ECO:0000313" key="20">
    <source>
        <dbReference type="Proteomes" id="UP000649328"/>
    </source>
</evidence>
<dbReference type="GO" id="GO:0032049">
    <property type="term" value="P:cardiolipin biosynthetic process"/>
    <property type="evidence" value="ECO:0007669"/>
    <property type="project" value="InterPro"/>
</dbReference>
<evidence type="ECO:0000256" key="16">
    <source>
        <dbReference type="ARBA" id="ARBA00023209"/>
    </source>
</evidence>
<evidence type="ECO:0000256" key="10">
    <source>
        <dbReference type="ARBA" id="ARBA00022695"/>
    </source>
</evidence>
<dbReference type="Proteomes" id="UP000649328">
    <property type="component" value="Unassembled WGS sequence"/>
</dbReference>
<dbReference type="Pfam" id="PF09139">
    <property type="entry name" value="Tam41_Mmp37"/>
    <property type="match status" value="1"/>
</dbReference>
<keyword evidence="20" id="KW-1185">Reference proteome</keyword>
<evidence type="ECO:0000256" key="1">
    <source>
        <dbReference type="ARBA" id="ARBA00001946"/>
    </source>
</evidence>
<comment type="cofactor">
    <cofactor evidence="1">
        <name>Mg(2+)</name>
        <dbReference type="ChEBI" id="CHEBI:18420"/>
    </cofactor>
</comment>
<reference evidence="19" key="1">
    <citation type="submission" date="2020-10" db="EMBL/GenBank/DDBJ databases">
        <title>The Whole-Genome Sequence of Metschnikowia persimmonesis, a Novel Endophytic Yeast Species Isolated from Medicinal Plant Diospyros kaki Thumb.</title>
        <authorList>
            <person name="Rahmat E."/>
            <person name="Kang Y."/>
        </authorList>
    </citation>
    <scope>NUCLEOTIDE SEQUENCE</scope>
    <source>
        <strain evidence="19">KIOM G15050</strain>
    </source>
</reference>
<evidence type="ECO:0000256" key="4">
    <source>
        <dbReference type="ARBA" id="ARBA00005189"/>
    </source>
</evidence>
<dbReference type="EMBL" id="JACBPP010000003">
    <property type="protein sequence ID" value="KAF8003253.1"/>
    <property type="molecule type" value="Genomic_DNA"/>
</dbReference>
<evidence type="ECO:0000256" key="8">
    <source>
        <dbReference type="ARBA" id="ARBA00022516"/>
    </source>
</evidence>
<comment type="subcellular location">
    <subcellularLocation>
        <location evidence="2">Mitochondrion inner membrane</location>
        <topology evidence="2">Peripheral membrane protein</topology>
        <orientation evidence="2">Matrix side</orientation>
    </subcellularLocation>
</comment>
<evidence type="ECO:0000313" key="19">
    <source>
        <dbReference type="EMBL" id="KAF8003253.1"/>
    </source>
</evidence>
<dbReference type="AlphaFoldDB" id="A0A8H7LCX3"/>
<evidence type="ECO:0000256" key="18">
    <source>
        <dbReference type="ARBA" id="ARBA00029893"/>
    </source>
</evidence>
<keyword evidence="12" id="KW-0460">Magnesium</keyword>
<keyword evidence="13" id="KW-0443">Lipid metabolism</keyword>
<keyword evidence="15" id="KW-0472">Membrane</keyword>
<dbReference type="GO" id="GO:0005743">
    <property type="term" value="C:mitochondrial inner membrane"/>
    <property type="evidence" value="ECO:0007669"/>
    <property type="project" value="UniProtKB-SubCell"/>
</dbReference>
<evidence type="ECO:0000256" key="2">
    <source>
        <dbReference type="ARBA" id="ARBA00004443"/>
    </source>
</evidence>
<evidence type="ECO:0000256" key="17">
    <source>
        <dbReference type="ARBA" id="ARBA00023264"/>
    </source>
</evidence>
<evidence type="ECO:0000256" key="11">
    <source>
        <dbReference type="ARBA" id="ARBA00022792"/>
    </source>
</evidence>
<keyword evidence="17" id="KW-1208">Phospholipid metabolism</keyword>
<evidence type="ECO:0000256" key="9">
    <source>
        <dbReference type="ARBA" id="ARBA00022679"/>
    </source>
</evidence>
<evidence type="ECO:0000256" key="14">
    <source>
        <dbReference type="ARBA" id="ARBA00023128"/>
    </source>
</evidence>
<dbReference type="PANTHER" id="PTHR13619">
    <property type="entry name" value="PHOSPHATIDATE CYTIDYLYLTRANSFERASE, MITOCHONDRIAL"/>
    <property type="match status" value="1"/>
</dbReference>
<organism evidence="19 20">
    <name type="scientific">Metschnikowia pulcherrima</name>
    <dbReference type="NCBI Taxonomy" id="27326"/>
    <lineage>
        <taxon>Eukaryota</taxon>
        <taxon>Fungi</taxon>
        <taxon>Dikarya</taxon>
        <taxon>Ascomycota</taxon>
        <taxon>Saccharomycotina</taxon>
        <taxon>Pichiomycetes</taxon>
        <taxon>Metschnikowiaceae</taxon>
        <taxon>Metschnikowia</taxon>
    </lineage>
</organism>
<evidence type="ECO:0000256" key="5">
    <source>
        <dbReference type="ARBA" id="ARBA00005458"/>
    </source>
</evidence>
<proteinExistence type="inferred from homology"/>
<keyword evidence="10" id="KW-0548">Nucleotidyltransferase</keyword>
<dbReference type="EC" id="2.7.7.41" evidence="6"/>
<keyword evidence="9" id="KW-0808">Transferase</keyword>